<dbReference type="EMBL" id="JAVCZN010000004">
    <property type="protein sequence ID" value="MDQ1861867.1"/>
    <property type="molecule type" value="Genomic_DNA"/>
</dbReference>
<organism evidence="1 2">
    <name type="scientific">Serratia ureilytica</name>
    <dbReference type="NCBI Taxonomy" id="300181"/>
    <lineage>
        <taxon>Bacteria</taxon>
        <taxon>Pseudomonadati</taxon>
        <taxon>Pseudomonadota</taxon>
        <taxon>Gammaproteobacteria</taxon>
        <taxon>Enterobacterales</taxon>
        <taxon>Yersiniaceae</taxon>
        <taxon>Serratia</taxon>
    </lineage>
</organism>
<dbReference type="Proteomes" id="UP001177872">
    <property type="component" value="Unassembled WGS sequence"/>
</dbReference>
<keyword evidence="2" id="KW-1185">Reference proteome</keyword>
<dbReference type="Gene3D" id="1.20.1170.10">
    <property type="match status" value="1"/>
</dbReference>
<evidence type="ECO:0000313" key="2">
    <source>
        <dbReference type="Proteomes" id="UP001177872"/>
    </source>
</evidence>
<evidence type="ECO:0008006" key="3">
    <source>
        <dbReference type="Google" id="ProtNLM"/>
    </source>
</evidence>
<proteinExistence type="predicted"/>
<dbReference type="SUPFAM" id="SSF58100">
    <property type="entry name" value="Bacterial hemolysins"/>
    <property type="match status" value="1"/>
</dbReference>
<protein>
    <recommendedName>
        <fullName evidence="3">HBL/NHE enterotoxin family protein</fullName>
    </recommendedName>
</protein>
<comment type="caution">
    <text evidence="1">The sequence shown here is derived from an EMBL/GenBank/DDBJ whole genome shotgun (WGS) entry which is preliminary data.</text>
</comment>
<reference evidence="1" key="1">
    <citation type="submission" date="2023-07" db="EMBL/GenBank/DDBJ databases">
        <title>In vitro acaricidal activity of Serratia ureilytica strains isolated from Mimosa pudica nodules againts the dust mite Tyrophagus putrescentiae.</title>
        <authorList>
            <person name="Wong-Villareal A."/>
            <person name="Cerqueda-Garcia D."/>
        </authorList>
    </citation>
    <scope>NUCLEOTIDE SEQUENCE</scope>
    <source>
        <strain evidence="1">UTS2</strain>
    </source>
</reference>
<gene>
    <name evidence="1" type="ORF">Q6237_12810</name>
</gene>
<evidence type="ECO:0000313" key="1">
    <source>
        <dbReference type="EMBL" id="MDQ1861867.1"/>
    </source>
</evidence>
<accession>A0ABU0VKE2</accession>
<dbReference type="RefSeq" id="WP_089197443.1">
    <property type="nucleotide sequence ID" value="NZ_CP070508.1"/>
</dbReference>
<sequence length="365" mass="39015">MNNLTDIDLSPQALMAMHISISSYALLNQSYSNLLLSQQLLASQNMDPGLTVKIKAYQNQLRQQAQIFKQSTVAELIGLYTKASNFSALVNAVNTLYSTEDPQVSQKGSEMVSALSEIAQRYQAAAQAVHIQLQTTSEMLTPVMANFREVISAIEQGLNVEAKQQAQTIAELNEAIAKNIQSIAEAGFKAGEGVVQLGQSIVATVPLGPADKKTKEAAAAASKPLGDQASYMISGIQAISSGASGAQQAVNELKANYAKLAVAYRALATANALLSVAKSVHAQAQLFVDTYALTTQRMALLPDEWNKVADAYLTAAPIINQANSALEIKQAKQIISLNAEKWQLFSKSIDNAKANYAGNNILPEV</sequence>
<name>A0ABU0VKE2_9GAMM</name>